<accession>A0ACD2UEM9</accession>
<comment type="caution">
    <text evidence="1">The sequence shown here is derived from an EMBL/GenBank/DDBJ whole genome shotgun (WGS) entry which is preliminary data.</text>
</comment>
<evidence type="ECO:0000313" key="1">
    <source>
        <dbReference type="EMBL" id="SMQ31052.1"/>
    </source>
</evidence>
<sequence>MDTLWVLMFFVVWAGMWYWVVKNRGSWPLWFGHIAGIAAGFIVAFVIYMIVRGLTPGEPTAPASAPTASSVKAPEAKNTDSTNNGELLGFVAHAPASHSSGPDSPLLPSDSERYPRLSTPLLASTLESGWKSEYAKLRSGADMAKGNNGPLANLICRSVAKTTLRFPESAIFDDLEYYRYDSFKAQTYSVVNRISGQNMQGTQVNLGFDCAVQFVSGNGVNDDQWRLLELNMRGQQSLRPPSGSALDEDLPVYVAKKHDNPTPSADSGLLNNYRDAILSSRSETAFVEKMDTQQRAAHVQLRKNIAGVPDANKRLLAFLMCQPFVHSALQIPESALFADSKSLTSQRYKDQIYTSANFMKVKNSAGNYVGYRFECTLQASPDKTDGNDDWKLLDLRFEQNGN</sequence>
<gene>
    <name evidence="1" type="ORF">SAMN04488483_5952</name>
</gene>
<reference evidence="1" key="1">
    <citation type="submission" date="2017-05" db="EMBL/GenBank/DDBJ databases">
        <authorList>
            <person name="Varghese N."/>
            <person name="Submissions S."/>
        </authorList>
    </citation>
    <scope>NUCLEOTIDE SEQUENCE</scope>
    <source>
        <strain evidence="1">LMG 28168</strain>
    </source>
</reference>
<keyword evidence="2" id="KW-1185">Reference proteome</keyword>
<organism evidence="1 2">
    <name type="scientific">Pseudomonas helmanticensis</name>
    <dbReference type="NCBI Taxonomy" id="1471381"/>
    <lineage>
        <taxon>Bacteria</taxon>
        <taxon>Pseudomonadati</taxon>
        <taxon>Pseudomonadota</taxon>
        <taxon>Gammaproteobacteria</taxon>
        <taxon>Pseudomonadales</taxon>
        <taxon>Pseudomonadaceae</taxon>
        <taxon>Pseudomonas</taxon>
    </lineage>
</organism>
<dbReference type="EMBL" id="FXUY01000002">
    <property type="protein sequence ID" value="SMQ31052.1"/>
    <property type="molecule type" value="Genomic_DNA"/>
</dbReference>
<protein>
    <submittedName>
        <fullName evidence="1">Uncharacterized protein</fullName>
    </submittedName>
</protein>
<evidence type="ECO:0000313" key="2">
    <source>
        <dbReference type="Proteomes" id="UP001158048"/>
    </source>
</evidence>
<proteinExistence type="predicted"/>
<name>A0ACD2UEM9_9PSED</name>
<dbReference type="Proteomes" id="UP001158048">
    <property type="component" value="Unassembled WGS sequence"/>
</dbReference>